<keyword evidence="2" id="KW-1185">Reference proteome</keyword>
<dbReference type="EMBL" id="JACXVP010000006">
    <property type="protein sequence ID" value="KAG5599765.1"/>
    <property type="molecule type" value="Genomic_DNA"/>
</dbReference>
<protein>
    <submittedName>
        <fullName evidence="1">Uncharacterized protein</fullName>
    </submittedName>
</protein>
<gene>
    <name evidence="1" type="ORF">H5410_031135</name>
</gene>
<evidence type="ECO:0000313" key="1">
    <source>
        <dbReference type="EMBL" id="KAG5599765.1"/>
    </source>
</evidence>
<name>A0A9J5YIA4_SOLCO</name>
<accession>A0A9J5YIA4</accession>
<evidence type="ECO:0000313" key="2">
    <source>
        <dbReference type="Proteomes" id="UP000824120"/>
    </source>
</evidence>
<reference evidence="1 2" key="1">
    <citation type="submission" date="2020-09" db="EMBL/GenBank/DDBJ databases">
        <title>De no assembly of potato wild relative species, Solanum commersonii.</title>
        <authorList>
            <person name="Cho K."/>
        </authorList>
    </citation>
    <scope>NUCLEOTIDE SEQUENCE [LARGE SCALE GENOMIC DNA]</scope>
    <source>
        <strain evidence="1">LZ3.2</strain>
        <tissue evidence="1">Leaf</tissue>
    </source>
</reference>
<sequence>VFEVLLEAWTLRRKIEKKGLKRRRNESLRIVESNLASSRIDMHCPLFYTVSPNEPKYEDVEGKALKRVLWRLDERSSSSPVGSGSSLFFFRSLIQVKNTKPPMCFRLAREGGRETKTTRLMA</sequence>
<comment type="caution">
    <text evidence="1">The sequence shown here is derived from an EMBL/GenBank/DDBJ whole genome shotgun (WGS) entry which is preliminary data.</text>
</comment>
<organism evidence="1 2">
    <name type="scientific">Solanum commersonii</name>
    <name type="common">Commerson's wild potato</name>
    <name type="synonym">Commerson's nightshade</name>
    <dbReference type="NCBI Taxonomy" id="4109"/>
    <lineage>
        <taxon>Eukaryota</taxon>
        <taxon>Viridiplantae</taxon>
        <taxon>Streptophyta</taxon>
        <taxon>Embryophyta</taxon>
        <taxon>Tracheophyta</taxon>
        <taxon>Spermatophyta</taxon>
        <taxon>Magnoliopsida</taxon>
        <taxon>eudicotyledons</taxon>
        <taxon>Gunneridae</taxon>
        <taxon>Pentapetalae</taxon>
        <taxon>asterids</taxon>
        <taxon>lamiids</taxon>
        <taxon>Solanales</taxon>
        <taxon>Solanaceae</taxon>
        <taxon>Solanoideae</taxon>
        <taxon>Solaneae</taxon>
        <taxon>Solanum</taxon>
    </lineage>
</organism>
<feature type="non-terminal residue" evidence="1">
    <location>
        <position position="1"/>
    </location>
</feature>
<dbReference type="Proteomes" id="UP000824120">
    <property type="component" value="Chromosome 6"/>
</dbReference>
<proteinExistence type="predicted"/>
<dbReference type="AlphaFoldDB" id="A0A9J5YIA4"/>